<evidence type="ECO:0000256" key="4">
    <source>
        <dbReference type="ARBA" id="ARBA00022679"/>
    </source>
</evidence>
<dbReference type="InterPro" id="IPR013534">
    <property type="entry name" value="Starch_synth_cat_dom"/>
</dbReference>
<comment type="function">
    <text evidence="6">Synthesizes alpha-1,4-glucan chains using ADP-glucose.</text>
</comment>
<name>A0A7W4K6Z9_9PROT</name>
<keyword evidence="5 6" id="KW-0320">Glycogen biosynthesis</keyword>
<dbReference type="AlphaFoldDB" id="A0A7W4K6Z9"/>
<organism evidence="9 10">
    <name type="scientific">Gluconacetobacter tumulisoli</name>
    <dbReference type="NCBI Taxonomy" id="1286189"/>
    <lineage>
        <taxon>Bacteria</taxon>
        <taxon>Pseudomonadati</taxon>
        <taxon>Pseudomonadota</taxon>
        <taxon>Alphaproteobacteria</taxon>
        <taxon>Acetobacterales</taxon>
        <taxon>Acetobacteraceae</taxon>
        <taxon>Gluconacetobacter</taxon>
    </lineage>
</organism>
<evidence type="ECO:0000313" key="9">
    <source>
        <dbReference type="EMBL" id="MBB2201496.1"/>
    </source>
</evidence>
<dbReference type="SUPFAM" id="SSF53756">
    <property type="entry name" value="UDP-Glycosyltransferase/glycogen phosphorylase"/>
    <property type="match status" value="1"/>
</dbReference>
<evidence type="ECO:0000256" key="1">
    <source>
        <dbReference type="ARBA" id="ARBA00001478"/>
    </source>
</evidence>
<dbReference type="GO" id="GO:0005978">
    <property type="term" value="P:glycogen biosynthetic process"/>
    <property type="evidence" value="ECO:0007669"/>
    <property type="project" value="UniProtKB-UniRule"/>
</dbReference>
<feature type="compositionally biased region" description="Basic residues" evidence="7">
    <location>
        <begin position="530"/>
        <end position="541"/>
    </location>
</feature>
<gene>
    <name evidence="6 9" type="primary">glgA</name>
    <name evidence="9" type="ORF">HLH28_07870</name>
</gene>
<dbReference type="Pfam" id="PF13692">
    <property type="entry name" value="Glyco_trans_1_4"/>
    <property type="match status" value="1"/>
</dbReference>
<feature type="compositionally biased region" description="Basic and acidic residues" evidence="7">
    <location>
        <begin position="542"/>
        <end position="551"/>
    </location>
</feature>
<accession>A0A7W4K6Z9</accession>
<evidence type="ECO:0000256" key="3">
    <source>
        <dbReference type="ARBA" id="ARBA00022676"/>
    </source>
</evidence>
<dbReference type="GO" id="GO:0009011">
    <property type="term" value="F:alpha-1,4-glucan glucosyltransferase (ADP-glucose donor) activity"/>
    <property type="evidence" value="ECO:0007669"/>
    <property type="project" value="UniProtKB-UniRule"/>
</dbReference>
<comment type="pathway">
    <text evidence="6">Glycan biosynthesis; glycogen biosynthesis.</text>
</comment>
<dbReference type="EC" id="2.4.1.21" evidence="6"/>
<dbReference type="NCBIfam" id="TIGR02095">
    <property type="entry name" value="glgA"/>
    <property type="match status" value="1"/>
</dbReference>
<protein>
    <recommendedName>
        <fullName evidence="6">Glycogen synthase</fullName>
        <ecNumber evidence="6">2.4.1.21</ecNumber>
    </recommendedName>
    <alternativeName>
        <fullName evidence="6">Starch [bacterial glycogen] synthase</fullName>
    </alternativeName>
</protein>
<sequence length="551" mass="59803">MDRHHQVPSSSVQVLSVASEMFPFVKTGGLGDVVGSLPVALRAEGVAVTTLLPGYPAVLDALEGPVRVAEMTPLPGVEIALLEGTAAGHHLLVVDSPALFRRKGNPYLGPDGADWPDNGVRFATLSRVAATIAQGGVPAYRPDLVLAHDWQAGLAAAYLHYDGHPAAPVVHTIHNIAFQGRFPAQDLERFGLPPHAFAMDGVEYHGDIGFLKAGLHFATWITTVSPTYAREIQKPEWGMGLDGLLRSRSDRLVGILNGIDTDDWNPATDPAVLFPYHVGDFRARRPNKRAFQAEFGLRQDPDVFLLGLVSRLTGQKGVDILADVVPRILDDRTQLVVVGSGEAAMEQAFVRLSRRFSDRLACHIGYSEQLGHRLQAAADSLLIPSRFEPCGLTQLCASRYGCVPIASRVGGLADTIIDANAAAMACDAATGFLFFPTDPDTLVAAIQRGGAMFRDPDRWSHLQRNGARYDVSWGHKAREYAQLFRRVLGRNDAVSPGVEKDVLLSRRGGHGRRPWLPGPGVDLPSPRTGRLVRHAARRSRVRGHDPHARPH</sequence>
<reference evidence="9 10" key="1">
    <citation type="submission" date="2020-04" db="EMBL/GenBank/DDBJ databases">
        <title>Description of novel Gluconacetobacter.</title>
        <authorList>
            <person name="Sombolestani A."/>
        </authorList>
    </citation>
    <scope>NUCLEOTIDE SEQUENCE [LARGE SCALE GENOMIC DNA]</scope>
    <source>
        <strain evidence="9 10">LMG 27802</strain>
    </source>
</reference>
<dbReference type="PANTHER" id="PTHR45825:SF11">
    <property type="entry name" value="ALPHA AMYLASE DOMAIN-CONTAINING PROTEIN"/>
    <property type="match status" value="1"/>
</dbReference>
<dbReference type="Gene3D" id="3.40.50.2000">
    <property type="entry name" value="Glycogen Phosphorylase B"/>
    <property type="match status" value="2"/>
</dbReference>
<dbReference type="GO" id="GO:0005829">
    <property type="term" value="C:cytosol"/>
    <property type="evidence" value="ECO:0007669"/>
    <property type="project" value="TreeGrafter"/>
</dbReference>
<feature type="binding site" evidence="6">
    <location>
        <position position="26"/>
    </location>
    <ligand>
        <name>ADP-alpha-D-glucose</name>
        <dbReference type="ChEBI" id="CHEBI:57498"/>
    </ligand>
</feature>
<feature type="domain" description="Starch synthase catalytic" evidence="8">
    <location>
        <begin position="13"/>
        <end position="246"/>
    </location>
</feature>
<dbReference type="InterPro" id="IPR011835">
    <property type="entry name" value="GS/SS"/>
</dbReference>
<comment type="catalytic activity">
    <reaction evidence="1 6">
        <text>[(1-&gt;4)-alpha-D-glucosyl](n) + ADP-alpha-D-glucose = [(1-&gt;4)-alpha-D-glucosyl](n+1) + ADP + H(+)</text>
        <dbReference type="Rhea" id="RHEA:18189"/>
        <dbReference type="Rhea" id="RHEA-COMP:9584"/>
        <dbReference type="Rhea" id="RHEA-COMP:9587"/>
        <dbReference type="ChEBI" id="CHEBI:15378"/>
        <dbReference type="ChEBI" id="CHEBI:15444"/>
        <dbReference type="ChEBI" id="CHEBI:57498"/>
        <dbReference type="ChEBI" id="CHEBI:456216"/>
        <dbReference type="EC" id="2.4.1.21"/>
    </reaction>
</comment>
<keyword evidence="4 6" id="KW-0808">Transferase</keyword>
<keyword evidence="3 6" id="KW-0328">Glycosyltransferase</keyword>
<dbReference type="Pfam" id="PF08323">
    <property type="entry name" value="Glyco_transf_5"/>
    <property type="match status" value="1"/>
</dbReference>
<proteinExistence type="inferred from homology"/>
<evidence type="ECO:0000256" key="7">
    <source>
        <dbReference type="SAM" id="MobiDB-lite"/>
    </source>
</evidence>
<dbReference type="NCBIfam" id="NF001899">
    <property type="entry name" value="PRK00654.1-2"/>
    <property type="match status" value="1"/>
</dbReference>
<comment type="similarity">
    <text evidence="2 6">Belongs to the glycosyltransferase 1 family. Bacterial/plant glycogen synthase subfamily.</text>
</comment>
<dbReference type="CDD" id="cd03791">
    <property type="entry name" value="GT5_Glycogen_synthase_DULL1-like"/>
    <property type="match status" value="1"/>
</dbReference>
<dbReference type="GO" id="GO:0004373">
    <property type="term" value="F:alpha-1,4-glucan glucosyltransferase (UDP-glucose donor) activity"/>
    <property type="evidence" value="ECO:0007669"/>
    <property type="project" value="InterPro"/>
</dbReference>
<evidence type="ECO:0000259" key="8">
    <source>
        <dbReference type="Pfam" id="PF08323"/>
    </source>
</evidence>
<comment type="caution">
    <text evidence="9">The sequence shown here is derived from an EMBL/GenBank/DDBJ whole genome shotgun (WGS) entry which is preliminary data.</text>
</comment>
<dbReference type="EMBL" id="JABEQM010000005">
    <property type="protein sequence ID" value="MBB2201496.1"/>
    <property type="molecule type" value="Genomic_DNA"/>
</dbReference>
<evidence type="ECO:0000256" key="2">
    <source>
        <dbReference type="ARBA" id="ARBA00010281"/>
    </source>
</evidence>
<evidence type="ECO:0000313" key="10">
    <source>
        <dbReference type="Proteomes" id="UP000578030"/>
    </source>
</evidence>
<evidence type="ECO:0000256" key="5">
    <source>
        <dbReference type="ARBA" id="ARBA00023056"/>
    </source>
</evidence>
<evidence type="ECO:0000256" key="6">
    <source>
        <dbReference type="HAMAP-Rule" id="MF_00484"/>
    </source>
</evidence>
<dbReference type="HAMAP" id="MF_00484">
    <property type="entry name" value="Glycogen_synth"/>
    <property type="match status" value="1"/>
</dbReference>
<dbReference type="Proteomes" id="UP000578030">
    <property type="component" value="Unassembled WGS sequence"/>
</dbReference>
<dbReference type="RefSeq" id="WP_182957151.1">
    <property type="nucleotide sequence ID" value="NZ_JABEQM010000005.1"/>
</dbReference>
<feature type="region of interest" description="Disordered" evidence="7">
    <location>
        <begin position="508"/>
        <end position="551"/>
    </location>
</feature>
<dbReference type="UniPathway" id="UPA00164"/>
<keyword evidence="10" id="KW-1185">Reference proteome</keyword>
<dbReference type="PANTHER" id="PTHR45825">
    <property type="entry name" value="GRANULE-BOUND STARCH SYNTHASE 1, CHLOROPLASTIC/AMYLOPLASTIC"/>
    <property type="match status" value="1"/>
</dbReference>